<dbReference type="InterPro" id="IPR027410">
    <property type="entry name" value="TCP-1-like_intermed_sf"/>
</dbReference>
<dbReference type="InterPro" id="IPR002423">
    <property type="entry name" value="Cpn60/GroEL/TCP-1"/>
</dbReference>
<evidence type="ECO:0000256" key="7">
    <source>
        <dbReference type="SAM" id="MobiDB-lite"/>
    </source>
</evidence>
<dbReference type="STRING" id="77586.A0A0D9XKC6"/>
<evidence type="ECO:0000256" key="5">
    <source>
        <dbReference type="ARBA" id="ARBA00025467"/>
    </source>
</evidence>
<dbReference type="GO" id="GO:0140662">
    <property type="term" value="F:ATP-dependent protein folding chaperone"/>
    <property type="evidence" value="ECO:0007669"/>
    <property type="project" value="InterPro"/>
</dbReference>
<dbReference type="GO" id="GO:0042026">
    <property type="term" value="P:protein refolding"/>
    <property type="evidence" value="ECO:0007669"/>
    <property type="project" value="InterPro"/>
</dbReference>
<dbReference type="NCBIfam" id="TIGR02348">
    <property type="entry name" value="GroEL"/>
    <property type="match status" value="1"/>
</dbReference>
<evidence type="ECO:0000259" key="8">
    <source>
        <dbReference type="PROSITE" id="PS50800"/>
    </source>
</evidence>
<keyword evidence="4" id="KW-0143">Chaperone</keyword>
<dbReference type="Pfam" id="PF02037">
    <property type="entry name" value="SAP"/>
    <property type="match status" value="1"/>
</dbReference>
<keyword evidence="3" id="KW-0067">ATP-binding</keyword>
<dbReference type="Gene3D" id="1.10.560.10">
    <property type="entry name" value="GroEL-like equatorial domain"/>
    <property type="match status" value="1"/>
</dbReference>
<dbReference type="NCBIfam" id="NF009488">
    <property type="entry name" value="PRK12850.1"/>
    <property type="match status" value="1"/>
</dbReference>
<comment type="function">
    <text evidence="5">Implicated in mitochondrial protein import and macromolecular assembly. May facilitate the correct folding of imported proteins. May also prevent misfolding and promote the refolding and proper assembly of unfolded polypeptides generated under stress conditions in the mitochondrial matrix.</text>
</comment>
<dbReference type="InterPro" id="IPR011990">
    <property type="entry name" value="TPR-like_helical_dom_sf"/>
</dbReference>
<dbReference type="SUPFAM" id="SSF54849">
    <property type="entry name" value="GroEL-intermediate domain like"/>
    <property type="match status" value="1"/>
</dbReference>
<reference evidence="9 10" key="1">
    <citation type="submission" date="2012-08" db="EMBL/GenBank/DDBJ databases">
        <title>Oryza genome evolution.</title>
        <authorList>
            <person name="Wing R.A."/>
        </authorList>
    </citation>
    <scope>NUCLEOTIDE SEQUENCE</scope>
</reference>
<dbReference type="SUPFAM" id="SSF68906">
    <property type="entry name" value="SAP domain"/>
    <property type="match status" value="1"/>
</dbReference>
<dbReference type="NCBIfam" id="NF000592">
    <property type="entry name" value="PRK00013.1"/>
    <property type="match status" value="1"/>
</dbReference>
<dbReference type="Gene3D" id="1.10.720.30">
    <property type="entry name" value="SAP domain"/>
    <property type="match status" value="1"/>
</dbReference>
<dbReference type="PROSITE" id="PS50800">
    <property type="entry name" value="SAP"/>
    <property type="match status" value="1"/>
</dbReference>
<dbReference type="HOGENOM" id="CLU_005028_0_0_1"/>
<dbReference type="CDD" id="cd03344">
    <property type="entry name" value="GroEL"/>
    <property type="match status" value="1"/>
</dbReference>
<reference evidence="9" key="3">
    <citation type="submission" date="2015-04" db="UniProtKB">
        <authorList>
            <consortium name="EnsemblPlants"/>
        </authorList>
    </citation>
    <scope>IDENTIFICATION</scope>
</reference>
<dbReference type="SUPFAM" id="SSF48592">
    <property type="entry name" value="GroEL equatorial domain-like"/>
    <property type="match status" value="1"/>
</dbReference>
<evidence type="ECO:0000256" key="6">
    <source>
        <dbReference type="RuleBase" id="RU000418"/>
    </source>
</evidence>
<accession>A0A0D9XKC6</accession>
<dbReference type="SMART" id="SM00513">
    <property type="entry name" value="SAP"/>
    <property type="match status" value="1"/>
</dbReference>
<dbReference type="PANTHER" id="PTHR45633">
    <property type="entry name" value="60 KDA HEAT SHOCK PROTEIN, MITOCHONDRIAL"/>
    <property type="match status" value="1"/>
</dbReference>
<dbReference type="Gene3D" id="3.30.260.10">
    <property type="entry name" value="TCP-1-like chaperonin intermediate domain"/>
    <property type="match status" value="1"/>
</dbReference>
<evidence type="ECO:0000256" key="4">
    <source>
        <dbReference type="ARBA" id="ARBA00023186"/>
    </source>
</evidence>
<dbReference type="NCBIfam" id="NF009487">
    <property type="entry name" value="PRK12849.1"/>
    <property type="match status" value="1"/>
</dbReference>
<dbReference type="Proteomes" id="UP000032180">
    <property type="component" value="Chromosome 10"/>
</dbReference>
<dbReference type="InterPro" id="IPR027409">
    <property type="entry name" value="GroEL-like_apical_dom_sf"/>
</dbReference>
<proteinExistence type="inferred from homology"/>
<organism evidence="9 10">
    <name type="scientific">Leersia perrieri</name>
    <dbReference type="NCBI Taxonomy" id="77586"/>
    <lineage>
        <taxon>Eukaryota</taxon>
        <taxon>Viridiplantae</taxon>
        <taxon>Streptophyta</taxon>
        <taxon>Embryophyta</taxon>
        <taxon>Tracheophyta</taxon>
        <taxon>Spermatophyta</taxon>
        <taxon>Magnoliopsida</taxon>
        <taxon>Liliopsida</taxon>
        <taxon>Poales</taxon>
        <taxon>Poaceae</taxon>
        <taxon>BOP clade</taxon>
        <taxon>Oryzoideae</taxon>
        <taxon>Oryzeae</taxon>
        <taxon>Oryzinae</taxon>
        <taxon>Leersia</taxon>
    </lineage>
</organism>
<dbReference type="PRINTS" id="PR00298">
    <property type="entry name" value="CHAPERONIN60"/>
</dbReference>
<dbReference type="FunFam" id="3.50.7.10:FF:000001">
    <property type="entry name" value="60 kDa chaperonin"/>
    <property type="match status" value="1"/>
</dbReference>
<evidence type="ECO:0000313" key="9">
    <source>
        <dbReference type="EnsemblPlants" id="LPERR10G09020.1"/>
    </source>
</evidence>
<dbReference type="Gene3D" id="3.50.7.10">
    <property type="entry name" value="GroEL"/>
    <property type="match status" value="1"/>
</dbReference>
<evidence type="ECO:0000256" key="1">
    <source>
        <dbReference type="ARBA" id="ARBA00006607"/>
    </source>
</evidence>
<evidence type="ECO:0000256" key="3">
    <source>
        <dbReference type="ARBA" id="ARBA00022840"/>
    </source>
</evidence>
<dbReference type="eggNOG" id="KOG0356">
    <property type="taxonomic scope" value="Eukaryota"/>
</dbReference>
<name>A0A0D9XKC6_9ORYZ</name>
<dbReference type="NCBIfam" id="NF009489">
    <property type="entry name" value="PRK12851.1"/>
    <property type="match status" value="1"/>
</dbReference>
<comment type="similarity">
    <text evidence="1 6">Belongs to the chaperonin (HSP60) family.</text>
</comment>
<dbReference type="Gramene" id="LPERR10G09020.1">
    <property type="protein sequence ID" value="LPERR10G09020.1"/>
    <property type="gene ID" value="LPERR10G09020"/>
</dbReference>
<dbReference type="PROSITE" id="PS00296">
    <property type="entry name" value="CHAPERONINS_CPN60"/>
    <property type="match status" value="1"/>
</dbReference>
<dbReference type="GO" id="GO:0005524">
    <property type="term" value="F:ATP binding"/>
    <property type="evidence" value="ECO:0007669"/>
    <property type="project" value="UniProtKB-KW"/>
</dbReference>
<evidence type="ECO:0000256" key="2">
    <source>
        <dbReference type="ARBA" id="ARBA00022741"/>
    </source>
</evidence>
<dbReference type="InterPro" id="IPR018370">
    <property type="entry name" value="Chaperonin_Cpn60_CS"/>
</dbReference>
<sequence length="1353" mass="149320">MVAAGLSPGPRSFHGLVAAHVLAGDAEGAMQSLRRELSSGVRPLHETFVALVRVFAKKGLATRGMEILAAMERYKYDIRKAWLILVEELVNNNYLEDANTVFLKGTEGGLQGTDQIYDLLIEEDCKAGDHSNALTVAYKMEAAGRMATTFHFNCLLSVQATCGIPEIAFATFENMEYGGEDYMKPDTESYNWVIQAFTRATSYDRAADVAELLGMMVEDHKRIQPNARTYALLVECFTKYCMVNEAIRHFRALQRIPGGTKVLYNEGNCGDPLSLYLRSLCLDGRADELLEALEAMANDGQTIAPRAMILNRKYRTLVSTWIEPLQEEADVGFEIDYVARYIEEGGLTGERKRWVPRRGKTPLDPDEFGFAYSNPIETSFKQRCFEELKLYHRKLLITLRNEGPAILGDASEEDVRRVVERLKKLVVGPKKNVVKPKAASKMVVSELKTELEAQGLPTDGTRQVLYQRVQKARRINRSRGIPLWVPPVEDEEEVDEELDELISRIKLEDGNTEFWKRRFLGETRNYLCEEDSNEEDADLDDELDDDDDEDEDEDDATKEGEEDEIDEDDVVEQTENQAGDETKDKPSKGPKQHLQMIGVQLLKDLEKTSVSSKKLKRVPEIDDDEDWFPEDPIEAFKVMREERMFDVSDMYTTADAWGWTWERDYKNKMPRKWSQEWEVELAIKIMHKVIELDGTPTIGDCAIILRAAMRAPLPSAFMTILQTTHTLGYKFGSPLYDEVILLCLDLEEIDAAIAVVAEMETNGIKVPDETLDKVLAAKQSGNSALQPPSTEEQAGSSARQVGSRLAWSRNYAAKDIKFGVEARALMLRGVEELADAVKVTMGPKGRNVVIEQSFGAPKVTKDGVTVAKSIEFKDRVKNVGASLVKQVANATNDTAGDGTTCATVLTKAIFTEGCKSVAAGMNAMDLRRGISMAVDAVVTNLKGMARMISTSEEIAQVGTISANGEREIGELIAKAMEKVGKEGVITIADGNTLYNELEVVEGMKLDRGYISPYFVTNPKTQKCELDDPLILIHDKKVSNLHALVKVLELALKKQRPLLIVAEDLESEALGTLIINKLRAGIKVCAVKAPGFGENRKANLQDLAILTGGEVITEELGMNLENFEPQMLGTCKKVTVSKDDTVILDGAGDKKSIEERAEHIRSAIEQTTSDYDKEKLQERLAKLSGGVAVLKIGGASEAEVGEKKDRVTDALNATKAAVEEGIVPGGGVALLYASKELDKLPTANFDQKIGVQIIQNALKTPVHTIASNAGVEGAVVVGKLLEQDNTDLGYDAAKGEYVDMVKEGIIDPLKVIRTALVDAASVSSLMTTTESIIVEMPKEEKEAPAMGGMGGMDY</sequence>
<dbReference type="HAMAP" id="MF_00600">
    <property type="entry name" value="CH60"/>
    <property type="match status" value="1"/>
</dbReference>
<dbReference type="Pfam" id="PF00118">
    <property type="entry name" value="Cpn60_TCP1"/>
    <property type="match status" value="1"/>
</dbReference>
<reference evidence="10" key="2">
    <citation type="submission" date="2013-12" db="EMBL/GenBank/DDBJ databases">
        <authorList>
            <person name="Yu Y."/>
            <person name="Lee S."/>
            <person name="de Baynast K."/>
            <person name="Wissotski M."/>
            <person name="Liu L."/>
            <person name="Talag J."/>
            <person name="Goicoechea J."/>
            <person name="Angelova A."/>
            <person name="Jetty R."/>
            <person name="Kudrna D."/>
            <person name="Golser W."/>
            <person name="Rivera L."/>
            <person name="Zhang J."/>
            <person name="Wing R."/>
        </authorList>
    </citation>
    <scope>NUCLEOTIDE SEQUENCE</scope>
</reference>
<dbReference type="Gene3D" id="1.25.40.10">
    <property type="entry name" value="Tetratricopeptide repeat domain"/>
    <property type="match status" value="2"/>
</dbReference>
<dbReference type="SUPFAM" id="SSF52029">
    <property type="entry name" value="GroEL apical domain-like"/>
    <property type="match status" value="1"/>
</dbReference>
<feature type="domain" description="SAP" evidence="8">
    <location>
        <begin position="439"/>
        <end position="473"/>
    </location>
</feature>
<dbReference type="EnsemblPlants" id="LPERR10G09020.1">
    <property type="protein sequence ID" value="LPERR10G09020.1"/>
    <property type="gene ID" value="LPERR10G09020"/>
</dbReference>
<keyword evidence="10" id="KW-1185">Reference proteome</keyword>
<dbReference type="InterPro" id="IPR003034">
    <property type="entry name" value="SAP_dom"/>
</dbReference>
<dbReference type="FunFam" id="1.10.560.10:FF:000001">
    <property type="entry name" value="60 kDa chaperonin"/>
    <property type="match status" value="1"/>
</dbReference>
<keyword evidence="2" id="KW-0547">Nucleotide-binding</keyword>
<feature type="compositionally biased region" description="Acidic residues" evidence="7">
    <location>
        <begin position="529"/>
        <end position="572"/>
    </location>
</feature>
<dbReference type="InterPro" id="IPR027413">
    <property type="entry name" value="GROEL-like_equatorial_sf"/>
</dbReference>
<dbReference type="InterPro" id="IPR036361">
    <property type="entry name" value="SAP_dom_sf"/>
</dbReference>
<dbReference type="InterPro" id="IPR001844">
    <property type="entry name" value="Cpn60/GroEL"/>
</dbReference>
<feature type="region of interest" description="Disordered" evidence="7">
    <location>
        <begin position="529"/>
        <end position="592"/>
    </location>
</feature>
<protein>
    <recommendedName>
        <fullName evidence="8">SAP domain-containing protein</fullName>
    </recommendedName>
</protein>
<evidence type="ECO:0000313" key="10">
    <source>
        <dbReference type="Proteomes" id="UP000032180"/>
    </source>
</evidence>